<organism evidence="2">
    <name type="scientific">Glycine soja</name>
    <name type="common">Wild soybean</name>
    <dbReference type="NCBI Taxonomy" id="3848"/>
    <lineage>
        <taxon>Eukaryota</taxon>
        <taxon>Viridiplantae</taxon>
        <taxon>Streptophyta</taxon>
        <taxon>Embryophyta</taxon>
        <taxon>Tracheophyta</taxon>
        <taxon>Spermatophyta</taxon>
        <taxon>Magnoliopsida</taxon>
        <taxon>eudicotyledons</taxon>
        <taxon>Gunneridae</taxon>
        <taxon>Pentapetalae</taxon>
        <taxon>rosids</taxon>
        <taxon>fabids</taxon>
        <taxon>Fabales</taxon>
        <taxon>Fabaceae</taxon>
        <taxon>Papilionoideae</taxon>
        <taxon>50 kb inversion clade</taxon>
        <taxon>NPAAA clade</taxon>
        <taxon>indigoferoid/millettioid clade</taxon>
        <taxon>Phaseoleae</taxon>
        <taxon>Glycine</taxon>
        <taxon>Glycine subgen. Soja</taxon>
    </lineage>
</organism>
<evidence type="ECO:0000313" key="2">
    <source>
        <dbReference type="EMBL" id="KHM99223.1"/>
    </source>
</evidence>
<dbReference type="Proteomes" id="UP000053555">
    <property type="component" value="Unassembled WGS sequence"/>
</dbReference>
<feature type="compositionally biased region" description="Polar residues" evidence="1">
    <location>
        <begin position="31"/>
        <end position="46"/>
    </location>
</feature>
<sequence length="75" mass="7885">MLYALVDEIHNPFKTSTMVNSQTTTMLLNKAQQSRTPTMAPAQSNLAEPEDLLPSNSPELGAGAGASASKPELIG</sequence>
<dbReference type="AlphaFoldDB" id="A0A0B2NVD9"/>
<evidence type="ECO:0000256" key="1">
    <source>
        <dbReference type="SAM" id="MobiDB-lite"/>
    </source>
</evidence>
<reference evidence="2" key="1">
    <citation type="submission" date="2014-07" db="EMBL/GenBank/DDBJ databases">
        <title>Identification of a novel salt tolerance gene in wild soybean by whole-genome sequencing.</title>
        <authorList>
            <person name="Lam H.-M."/>
            <person name="Qi X."/>
            <person name="Li M.-W."/>
            <person name="Liu X."/>
            <person name="Xie M."/>
            <person name="Ni M."/>
            <person name="Xu X."/>
        </authorList>
    </citation>
    <scope>NUCLEOTIDE SEQUENCE [LARGE SCALE GENOMIC DNA]</scope>
    <source>
        <tissue evidence="2">Root</tissue>
    </source>
</reference>
<name>A0A0B2NVD9_GLYSO</name>
<dbReference type="EMBL" id="KN671911">
    <property type="protein sequence ID" value="KHM99223.1"/>
    <property type="molecule type" value="Genomic_DNA"/>
</dbReference>
<protein>
    <submittedName>
        <fullName evidence="2">Uncharacterized protein</fullName>
    </submittedName>
</protein>
<proteinExistence type="predicted"/>
<gene>
    <name evidence="2" type="ORF">glysoja_034748</name>
</gene>
<accession>A0A0B2NVD9</accession>
<feature type="region of interest" description="Disordered" evidence="1">
    <location>
        <begin position="31"/>
        <end position="75"/>
    </location>
</feature>